<dbReference type="NCBIfam" id="TIGR04183">
    <property type="entry name" value="Por_Secre_tail"/>
    <property type="match status" value="1"/>
</dbReference>
<sequence length="495" mass="54027">MKKVVCFVLFSIVFQLQAAEGFCPVSLVPEINACEGETVTLDGTTTASGYTYQWFKDGTVLPNETNATLLVTQAGLYRVEATNGPTLCFSESTVAFLDAPDITSPTPLQVCDEDNDGFTSFDLTVKDSEITNGNPDYIVLYFLTQADSQNNVNPLISPYTNTINPQTLFVRVEDVTTSCTSFTTLELQVIILESGIPNDITVEDPDNDGIAVFDLTVNDVILLNGQNSEDFSINYFVTQADALNDSNAISNPGQFTNSVNPQTIYTRIASLLNSCFDTSSFNITAEFMPAPDEDNDGVPDEDEDINNNGNLEDDDTDGDSLPNYRDSDDDGDLVETIDEITGIGAGRLLYGNRIFIDTDEDMIENYLDDDDDGDLVLTKDEDYNGNGNPIDDDTNGNNIPDFLDAEAALGVDEVFVNSLRLFPNPTASVVTISSPQLGAQFRIVIYNAEGKIVQENETVSQVNRATISLSALKTGVYFLKVVSEEKQAILQFIKV</sequence>
<feature type="compositionally biased region" description="Acidic residues" evidence="2">
    <location>
        <begin position="291"/>
        <end position="318"/>
    </location>
</feature>
<evidence type="ECO:0000256" key="1">
    <source>
        <dbReference type="ARBA" id="ARBA00022729"/>
    </source>
</evidence>
<dbReference type="InterPro" id="IPR013783">
    <property type="entry name" value="Ig-like_fold"/>
</dbReference>
<comment type="caution">
    <text evidence="5">The sequence shown here is derived from an EMBL/GenBank/DDBJ whole genome shotgun (WGS) entry which is preliminary data.</text>
</comment>
<dbReference type="SUPFAM" id="SSF48726">
    <property type="entry name" value="Immunoglobulin"/>
    <property type="match status" value="1"/>
</dbReference>
<feature type="domain" description="Secretion system C-terminal sorting" evidence="4">
    <location>
        <begin position="421"/>
        <end position="489"/>
    </location>
</feature>
<organism evidence="5 6">
    <name type="scientific">Jejudonia soesokkakensis</name>
    <dbReference type="NCBI Taxonomy" id="1323432"/>
    <lineage>
        <taxon>Bacteria</taxon>
        <taxon>Pseudomonadati</taxon>
        <taxon>Bacteroidota</taxon>
        <taxon>Flavobacteriia</taxon>
        <taxon>Flavobacteriales</taxon>
        <taxon>Flavobacteriaceae</taxon>
        <taxon>Jejudonia</taxon>
    </lineage>
</organism>
<evidence type="ECO:0000313" key="6">
    <source>
        <dbReference type="Proteomes" id="UP001596415"/>
    </source>
</evidence>
<evidence type="ECO:0000256" key="3">
    <source>
        <dbReference type="SAM" id="SignalP"/>
    </source>
</evidence>
<gene>
    <name evidence="5" type="ORF">ACFQO1_11065</name>
</gene>
<name>A0ABW2MU53_9FLAO</name>
<reference evidence="6" key="1">
    <citation type="journal article" date="2019" name="Int. J. Syst. Evol. Microbiol.">
        <title>The Global Catalogue of Microorganisms (GCM) 10K type strain sequencing project: providing services to taxonomists for standard genome sequencing and annotation.</title>
        <authorList>
            <consortium name="The Broad Institute Genomics Platform"/>
            <consortium name="The Broad Institute Genome Sequencing Center for Infectious Disease"/>
            <person name="Wu L."/>
            <person name="Ma J."/>
        </authorList>
    </citation>
    <scope>NUCLEOTIDE SEQUENCE [LARGE SCALE GENOMIC DNA]</scope>
    <source>
        <strain evidence="6">CGMCC 1.16306</strain>
    </source>
</reference>
<dbReference type="Gene3D" id="2.60.40.10">
    <property type="entry name" value="Immunoglobulins"/>
    <property type="match status" value="1"/>
</dbReference>
<accession>A0ABW2MU53</accession>
<evidence type="ECO:0000256" key="2">
    <source>
        <dbReference type="SAM" id="MobiDB-lite"/>
    </source>
</evidence>
<evidence type="ECO:0000313" key="5">
    <source>
        <dbReference type="EMBL" id="MFC7358233.1"/>
    </source>
</evidence>
<dbReference type="RefSeq" id="WP_380218131.1">
    <property type="nucleotide sequence ID" value="NZ_JBHTBN010000005.1"/>
</dbReference>
<keyword evidence="1 3" id="KW-0732">Signal</keyword>
<feature type="signal peptide" evidence="3">
    <location>
        <begin position="1"/>
        <end position="18"/>
    </location>
</feature>
<dbReference type="Pfam" id="PF18962">
    <property type="entry name" value="Por_Secre_tail"/>
    <property type="match status" value="1"/>
</dbReference>
<feature type="chain" id="PRO_5045299719" evidence="3">
    <location>
        <begin position="19"/>
        <end position="495"/>
    </location>
</feature>
<proteinExistence type="predicted"/>
<keyword evidence="6" id="KW-1185">Reference proteome</keyword>
<dbReference type="EMBL" id="JBHTBN010000005">
    <property type="protein sequence ID" value="MFC7358233.1"/>
    <property type="molecule type" value="Genomic_DNA"/>
</dbReference>
<dbReference type="InterPro" id="IPR026444">
    <property type="entry name" value="Secre_tail"/>
</dbReference>
<evidence type="ECO:0000259" key="4">
    <source>
        <dbReference type="Pfam" id="PF18962"/>
    </source>
</evidence>
<protein>
    <submittedName>
        <fullName evidence="5">T9SS type A sorting domain-containing protein</fullName>
    </submittedName>
</protein>
<dbReference type="Proteomes" id="UP001596415">
    <property type="component" value="Unassembled WGS sequence"/>
</dbReference>
<dbReference type="InterPro" id="IPR036179">
    <property type="entry name" value="Ig-like_dom_sf"/>
</dbReference>
<feature type="region of interest" description="Disordered" evidence="2">
    <location>
        <begin position="287"/>
        <end position="332"/>
    </location>
</feature>